<dbReference type="PROSITE" id="PS51007">
    <property type="entry name" value="CYTC"/>
    <property type="match status" value="1"/>
</dbReference>
<dbReference type="Gene3D" id="1.10.760.10">
    <property type="entry name" value="Cytochrome c-like domain"/>
    <property type="match status" value="2"/>
</dbReference>
<evidence type="ECO:0000313" key="11">
    <source>
        <dbReference type="EMBL" id="EJP71387.1"/>
    </source>
</evidence>
<dbReference type="InterPro" id="IPR024167">
    <property type="entry name" value="Cytochrome_c4-like"/>
</dbReference>
<gene>
    <name evidence="11" type="primary">cycA</name>
    <name evidence="11" type="ORF">NT01SARS_1194</name>
</gene>
<evidence type="ECO:0000256" key="4">
    <source>
        <dbReference type="ARBA" id="ARBA00022723"/>
    </source>
</evidence>
<feature type="binding site" description="axial binding residue" evidence="9">
    <location>
        <position position="197"/>
    </location>
    <ligand>
        <name>heme c</name>
        <dbReference type="ChEBI" id="CHEBI:61717"/>
        <label>2</label>
    </ligand>
    <ligandPart>
        <name>Fe</name>
        <dbReference type="ChEBI" id="CHEBI:18248"/>
    </ligandPart>
</feature>
<keyword evidence="5" id="KW-0574">Periplasm</keyword>
<organism evidence="11 12">
    <name type="scientific">SAR86 cluster bacterium SAR86A</name>
    <dbReference type="NCBI Taxonomy" id="1123866"/>
    <lineage>
        <taxon>Bacteria</taxon>
        <taxon>Pseudomonadati</taxon>
        <taxon>Pseudomonadota</taxon>
        <taxon>Gammaproteobacteria</taxon>
        <taxon>SAR86 cluster</taxon>
    </lineage>
</organism>
<evidence type="ECO:0000256" key="9">
    <source>
        <dbReference type="PIRSR" id="PIRSR000005-2"/>
    </source>
</evidence>
<accession>J4UY71</accession>
<feature type="binding site" description="axial binding residue" evidence="9">
    <location>
        <position position="91"/>
    </location>
    <ligand>
        <name>heme c</name>
        <dbReference type="ChEBI" id="CHEBI:61717"/>
        <label>1</label>
    </ligand>
    <ligandPart>
        <name>Fe</name>
        <dbReference type="ChEBI" id="CHEBI:18248"/>
    </ligandPart>
</feature>
<dbReference type="InterPro" id="IPR036909">
    <property type="entry name" value="Cyt_c-like_dom_sf"/>
</dbReference>
<evidence type="ECO:0000256" key="1">
    <source>
        <dbReference type="ARBA" id="ARBA00004418"/>
    </source>
</evidence>
<comment type="subcellular location">
    <subcellularLocation>
        <location evidence="1">Periplasm</location>
    </subcellularLocation>
</comment>
<dbReference type="PRINTS" id="PR00605">
    <property type="entry name" value="CYTCHROMECIC"/>
</dbReference>
<evidence type="ECO:0000256" key="8">
    <source>
        <dbReference type="PIRSR" id="PIRSR000005-1"/>
    </source>
</evidence>
<feature type="binding site" description="covalent" evidence="8">
    <location>
        <position position="152"/>
    </location>
    <ligand>
        <name>heme c</name>
        <dbReference type="ChEBI" id="CHEBI:61717"/>
        <label>2</label>
    </ligand>
</feature>
<dbReference type="PANTHER" id="PTHR33751">
    <property type="entry name" value="CBB3-TYPE CYTOCHROME C OXIDASE SUBUNIT FIXP"/>
    <property type="match status" value="1"/>
</dbReference>
<sequence>MKYFLIFFIFLGSINFLFAAEESSKKIELPDNFVSGDSERGSQLVESCSACHGTDGNSISSDWPKLAGQNQKYLYEQLQYFKDGVRMNALMMSVTPYLQTLDNEDLLDIAAFYSNYETSVGQAKNDEELLNVGTQLYRFGNMKKGIPACTSCHAVYGQGNSLAGFPAVAGQQIGYLTSTLKAYRSKERNTGELSEMMQSIAQNLSDDEIDALANYMHGLYQ</sequence>
<evidence type="ECO:0000256" key="3">
    <source>
        <dbReference type="ARBA" id="ARBA00022617"/>
    </source>
</evidence>
<dbReference type="InterPro" id="IPR050597">
    <property type="entry name" value="Cytochrome_c_Oxidase_Subunit"/>
</dbReference>
<dbReference type="PANTHER" id="PTHR33751:SF9">
    <property type="entry name" value="CYTOCHROME C4"/>
    <property type="match status" value="1"/>
</dbReference>
<dbReference type="PIRSF" id="PIRSF000005">
    <property type="entry name" value="Cytochrome_c4"/>
    <property type="match status" value="1"/>
</dbReference>
<proteinExistence type="predicted"/>
<evidence type="ECO:0000256" key="6">
    <source>
        <dbReference type="ARBA" id="ARBA00022982"/>
    </source>
</evidence>
<comment type="PTM">
    <text evidence="8">Binds 2 heme c groups covalently per subunit.</text>
</comment>
<feature type="binding site" description="axial binding residue" evidence="9">
    <location>
        <position position="52"/>
    </location>
    <ligand>
        <name>heme c</name>
        <dbReference type="ChEBI" id="CHEBI:61717"/>
        <label>1</label>
    </ligand>
    <ligandPart>
        <name>Fe</name>
        <dbReference type="ChEBI" id="CHEBI:18248"/>
    </ligandPart>
</feature>
<dbReference type="InterPro" id="IPR008168">
    <property type="entry name" value="Cyt_C_IC"/>
</dbReference>
<keyword evidence="6" id="KW-0249">Electron transport</keyword>
<dbReference type="GO" id="GO:0005506">
    <property type="term" value="F:iron ion binding"/>
    <property type="evidence" value="ECO:0007669"/>
    <property type="project" value="InterPro"/>
</dbReference>
<name>J4UY71_9GAMM</name>
<dbReference type="GO" id="GO:0042597">
    <property type="term" value="C:periplasmic space"/>
    <property type="evidence" value="ECO:0007669"/>
    <property type="project" value="UniProtKB-SubCell"/>
</dbReference>
<feature type="binding site" description="covalent" evidence="8">
    <location>
        <position position="51"/>
    </location>
    <ligand>
        <name>heme c</name>
        <dbReference type="ChEBI" id="CHEBI:61717"/>
        <label>1</label>
    </ligand>
</feature>
<evidence type="ECO:0000313" key="12">
    <source>
        <dbReference type="Proteomes" id="UP000010305"/>
    </source>
</evidence>
<dbReference type="SUPFAM" id="SSF46626">
    <property type="entry name" value="Cytochrome c"/>
    <property type="match status" value="2"/>
</dbReference>
<dbReference type="GO" id="GO:0009055">
    <property type="term" value="F:electron transfer activity"/>
    <property type="evidence" value="ECO:0007669"/>
    <property type="project" value="InterPro"/>
</dbReference>
<feature type="binding site" description="covalent" evidence="8">
    <location>
        <position position="149"/>
    </location>
    <ligand>
        <name>heme c</name>
        <dbReference type="ChEBI" id="CHEBI:61717"/>
        <label>2</label>
    </ligand>
</feature>
<feature type="domain" description="Cytochrome c" evidence="10">
    <location>
        <begin position="36"/>
        <end position="220"/>
    </location>
</feature>
<dbReference type="InterPro" id="IPR009056">
    <property type="entry name" value="Cyt_c-like_dom"/>
</dbReference>
<feature type="binding site" description="axial binding residue" evidence="9">
    <location>
        <position position="153"/>
    </location>
    <ligand>
        <name>heme c</name>
        <dbReference type="ChEBI" id="CHEBI:61717"/>
        <label>2</label>
    </ligand>
    <ligandPart>
        <name>Fe</name>
        <dbReference type="ChEBI" id="CHEBI:18248"/>
    </ligandPart>
</feature>
<dbReference type="GO" id="GO:0020037">
    <property type="term" value="F:heme binding"/>
    <property type="evidence" value="ECO:0007669"/>
    <property type="project" value="InterPro"/>
</dbReference>
<reference evidence="11 12" key="1">
    <citation type="journal article" date="2012" name="ISME J.">
        <title>Genomic insights to SAR86, an abundant and uncultivated marine bacterial lineage.</title>
        <authorList>
            <person name="Dupont C.L."/>
            <person name="Rusch D.B."/>
            <person name="Yooseph S."/>
            <person name="Lombardo M.J."/>
            <person name="Richter R.A."/>
            <person name="Valas R."/>
            <person name="Novotny M."/>
            <person name="Yee-Greenbaum J."/>
            <person name="Selengut J.D."/>
            <person name="Haft D.H."/>
            <person name="Halpern A.L."/>
            <person name="Lasken R.S."/>
            <person name="Nealson K."/>
            <person name="Friedman R."/>
            <person name="Venter J.C."/>
        </authorList>
    </citation>
    <scope>NUCLEOTIDE SEQUENCE [LARGE SCALE GENOMIC DNA]</scope>
</reference>
<dbReference type="Pfam" id="PF00034">
    <property type="entry name" value="Cytochrom_C"/>
    <property type="match status" value="2"/>
</dbReference>
<feature type="binding site" description="covalent" evidence="8">
    <location>
        <position position="48"/>
    </location>
    <ligand>
        <name>heme c</name>
        <dbReference type="ChEBI" id="CHEBI:61717"/>
        <label>1</label>
    </ligand>
</feature>
<keyword evidence="2" id="KW-0813">Transport</keyword>
<keyword evidence="7 9" id="KW-0408">Iron</keyword>
<keyword evidence="3 8" id="KW-0349">Heme</keyword>
<dbReference type="AlphaFoldDB" id="J4UY71"/>
<protein>
    <submittedName>
        <fullName evidence="11">Cytochrome C4</fullName>
    </submittedName>
</protein>
<evidence type="ECO:0000256" key="5">
    <source>
        <dbReference type="ARBA" id="ARBA00022764"/>
    </source>
</evidence>
<keyword evidence="4 9" id="KW-0479">Metal-binding</keyword>
<dbReference type="STRING" id="1123866.NT01SARS_1194"/>
<dbReference type="Proteomes" id="UP000010305">
    <property type="component" value="Unassembled WGS sequence"/>
</dbReference>
<dbReference type="EMBL" id="JH611157">
    <property type="protein sequence ID" value="EJP71387.1"/>
    <property type="molecule type" value="Genomic_DNA"/>
</dbReference>
<evidence type="ECO:0000259" key="10">
    <source>
        <dbReference type="PROSITE" id="PS51007"/>
    </source>
</evidence>
<evidence type="ECO:0000256" key="7">
    <source>
        <dbReference type="ARBA" id="ARBA00023004"/>
    </source>
</evidence>
<dbReference type="HOGENOM" id="CLU_076280_2_1_6"/>
<evidence type="ECO:0000256" key="2">
    <source>
        <dbReference type="ARBA" id="ARBA00022448"/>
    </source>
</evidence>